<feature type="transmembrane region" description="Helical" evidence="1">
    <location>
        <begin position="495"/>
        <end position="518"/>
    </location>
</feature>
<keyword evidence="1" id="KW-0472">Membrane</keyword>
<keyword evidence="1" id="KW-0812">Transmembrane</keyword>
<feature type="transmembrane region" description="Helical" evidence="1">
    <location>
        <begin position="403"/>
        <end position="424"/>
    </location>
</feature>
<name>A0A1M6BZ56_9FLAO</name>
<dbReference type="InterPro" id="IPR005625">
    <property type="entry name" value="PepSY-ass_TM"/>
</dbReference>
<feature type="transmembrane region" description="Helical" evidence="1">
    <location>
        <begin position="193"/>
        <end position="221"/>
    </location>
</feature>
<organism evidence="2 3">
    <name type="scientific">Arenibacter nanhaiticus</name>
    <dbReference type="NCBI Taxonomy" id="558155"/>
    <lineage>
        <taxon>Bacteria</taxon>
        <taxon>Pseudomonadati</taxon>
        <taxon>Bacteroidota</taxon>
        <taxon>Flavobacteriia</taxon>
        <taxon>Flavobacteriales</taxon>
        <taxon>Flavobacteriaceae</taxon>
        <taxon>Arenibacter</taxon>
    </lineage>
</organism>
<protein>
    <submittedName>
        <fullName evidence="2">Uncharacterized iron-regulated membrane protein</fullName>
    </submittedName>
</protein>
<evidence type="ECO:0000313" key="2">
    <source>
        <dbReference type="EMBL" id="SHI53774.1"/>
    </source>
</evidence>
<feature type="transmembrane region" description="Helical" evidence="1">
    <location>
        <begin position="152"/>
        <end position="172"/>
    </location>
</feature>
<keyword evidence="3" id="KW-1185">Reference proteome</keyword>
<proteinExistence type="predicted"/>
<reference evidence="2 3" key="1">
    <citation type="submission" date="2016-11" db="EMBL/GenBank/DDBJ databases">
        <authorList>
            <person name="Jaros S."/>
            <person name="Januszkiewicz K."/>
            <person name="Wedrychowicz H."/>
        </authorList>
    </citation>
    <scope>NUCLEOTIDE SEQUENCE [LARGE SCALE GENOMIC DNA]</scope>
    <source>
        <strain evidence="2 3">CGMCC 1.8863</strain>
    </source>
</reference>
<dbReference type="AlphaFoldDB" id="A0A1M6BZ56"/>
<feature type="transmembrane region" description="Helical" evidence="1">
    <location>
        <begin position="12"/>
        <end position="36"/>
    </location>
</feature>
<dbReference type="RefSeq" id="WP_072763104.1">
    <property type="nucleotide sequence ID" value="NZ_FQYX01000003.1"/>
</dbReference>
<dbReference type="EMBL" id="FQYX01000003">
    <property type="protein sequence ID" value="SHI53774.1"/>
    <property type="molecule type" value="Genomic_DNA"/>
</dbReference>
<dbReference type="PANTHER" id="PTHR34219">
    <property type="entry name" value="IRON-REGULATED INNER MEMBRANE PROTEIN-RELATED"/>
    <property type="match status" value="1"/>
</dbReference>
<dbReference type="PANTHER" id="PTHR34219:SF3">
    <property type="entry name" value="BLL7967 PROTEIN"/>
    <property type="match status" value="1"/>
</dbReference>
<dbReference type="STRING" id="558155.SAMN04487911_10321"/>
<evidence type="ECO:0000256" key="1">
    <source>
        <dbReference type="SAM" id="Phobius"/>
    </source>
</evidence>
<feature type="transmembrane region" description="Helical" evidence="1">
    <location>
        <begin position="436"/>
        <end position="454"/>
    </location>
</feature>
<gene>
    <name evidence="2" type="ORF">SAMN04487911_10321</name>
</gene>
<dbReference type="Proteomes" id="UP000184231">
    <property type="component" value="Unassembled WGS sequence"/>
</dbReference>
<feature type="transmembrane region" description="Helical" evidence="1">
    <location>
        <begin position="466"/>
        <end position="489"/>
    </location>
</feature>
<feature type="transmembrane region" description="Helical" evidence="1">
    <location>
        <begin position="360"/>
        <end position="382"/>
    </location>
</feature>
<dbReference type="Pfam" id="PF03929">
    <property type="entry name" value="PepSY_TM"/>
    <property type="match status" value="1"/>
</dbReference>
<accession>A0A1M6BZ56</accession>
<evidence type="ECO:0000313" key="3">
    <source>
        <dbReference type="Proteomes" id="UP000184231"/>
    </source>
</evidence>
<dbReference type="OrthoDB" id="6307929at2"/>
<keyword evidence="1" id="KW-1133">Transmembrane helix</keyword>
<sequence length="549" mass="63054">MAQRTYNIIFHTHTISGIIISAALYVIFFTGSISFLRDEINAWERNEPIRKDYFNQADFDGALKALSKEQDLYGRDISFSHRYFERRVGASVTQSKDSTIKDTPHKGRRGNFFYLDMDSFQKNDYASNYSLGEFFYRLHFFAQLNLVGRSGYFLAGLVAFFFLFAVVTGVIIHWKKIIQGFYVFRPKAKWKTIWTDAHIALGMIGLPYQFVFALTGAYLIIGYTIMLPPVEAIMFEGDGKKLQQAMEYDKAVEYKFDGNRLDKETNIAQFVDSILVRWPELQLNGLQVFNYGDTNMHIKVSGSPLYSEKLLGTGYLTYRVRDGKLVNQKDPYNNISYAEGAPNLLRRLHYGDFGGYGIKLVYLILGFITCFVILSGVLIWLVARKNKSVSIAKQRFNKWLVHAYMAICLSLYPITAIAFIAMKLFTTGTDPSRMTFLYKVFFWGWLAFIILFLFKRNDRYTNTVSLLLGGLLGLFVPITNGLVTGNWLWVSWSKGYSQIFVVDSFWVALSLTAFAVLMKLRKNRLNNKLMENSRKKGLKSTKSSKVQVP</sequence>